<sequence>MKASLLATTLALGNLAAANYISLTNPAAADSLNAGVTEEVSWSVDSDYNLELHLVQQFEYGWSDIDTIFHNQHQDAGEGSYVWVVPNVVDATASKYALWLSGALDNPQGSNNGYANLTDWFTIINMDVNSATAAAGGVKTVGTAAGGAESQKSGPGVGTIVGVSLGLAFNLAIVVAVGVRIVRRRRARKSAQRAEMIEREADIFAADAKRGTARLSFDSIAEEKAKAWEDVSWSKA</sequence>
<keyword evidence="1" id="KW-0812">Transmembrane</keyword>
<gene>
    <name evidence="3" type="ORF">LTR62_000717</name>
</gene>
<comment type="caution">
    <text evidence="3">The sequence shown here is derived from an EMBL/GenBank/DDBJ whole genome shotgun (WGS) entry which is preliminary data.</text>
</comment>
<reference evidence="3" key="1">
    <citation type="submission" date="2023-08" db="EMBL/GenBank/DDBJ databases">
        <title>Black Yeasts Isolated from many extreme environments.</title>
        <authorList>
            <person name="Coleine C."/>
            <person name="Stajich J.E."/>
            <person name="Selbmann L."/>
        </authorList>
    </citation>
    <scope>NUCLEOTIDE SEQUENCE</scope>
    <source>
        <strain evidence="3">CCFEE 5401</strain>
    </source>
</reference>
<dbReference type="Proteomes" id="UP001310890">
    <property type="component" value="Unassembled WGS sequence"/>
</dbReference>
<organism evidence="3 4">
    <name type="scientific">Meristemomyces frigidus</name>
    <dbReference type="NCBI Taxonomy" id="1508187"/>
    <lineage>
        <taxon>Eukaryota</taxon>
        <taxon>Fungi</taxon>
        <taxon>Dikarya</taxon>
        <taxon>Ascomycota</taxon>
        <taxon>Pezizomycotina</taxon>
        <taxon>Dothideomycetes</taxon>
        <taxon>Dothideomycetidae</taxon>
        <taxon>Mycosphaerellales</taxon>
        <taxon>Teratosphaeriaceae</taxon>
        <taxon>Meristemomyces</taxon>
    </lineage>
</organism>
<evidence type="ECO:0000313" key="4">
    <source>
        <dbReference type="Proteomes" id="UP001310890"/>
    </source>
</evidence>
<protein>
    <submittedName>
        <fullName evidence="3">Uncharacterized protein</fullName>
    </submittedName>
</protein>
<keyword evidence="1" id="KW-0472">Membrane</keyword>
<evidence type="ECO:0000313" key="3">
    <source>
        <dbReference type="EMBL" id="KAK5107741.1"/>
    </source>
</evidence>
<evidence type="ECO:0000256" key="2">
    <source>
        <dbReference type="SAM" id="SignalP"/>
    </source>
</evidence>
<dbReference type="AlphaFoldDB" id="A0AAN7T9V8"/>
<feature type="transmembrane region" description="Helical" evidence="1">
    <location>
        <begin position="160"/>
        <end position="182"/>
    </location>
</feature>
<name>A0AAN7T9V8_9PEZI</name>
<evidence type="ECO:0000256" key="1">
    <source>
        <dbReference type="SAM" id="Phobius"/>
    </source>
</evidence>
<accession>A0AAN7T9V8</accession>
<dbReference type="EMBL" id="JAVRRL010000108">
    <property type="protein sequence ID" value="KAK5107741.1"/>
    <property type="molecule type" value="Genomic_DNA"/>
</dbReference>
<feature type="signal peptide" evidence="2">
    <location>
        <begin position="1"/>
        <end position="18"/>
    </location>
</feature>
<keyword evidence="1" id="KW-1133">Transmembrane helix</keyword>
<feature type="chain" id="PRO_5042842290" evidence="2">
    <location>
        <begin position="19"/>
        <end position="236"/>
    </location>
</feature>
<proteinExistence type="predicted"/>
<keyword evidence="2" id="KW-0732">Signal</keyword>